<dbReference type="OrthoDB" id="120976at2759"/>
<dbReference type="InterPro" id="IPR052394">
    <property type="entry name" value="LRR-containing"/>
</dbReference>
<dbReference type="PANTHER" id="PTHR24114:SF2">
    <property type="entry name" value="F-BOX DOMAIN-CONTAINING PROTEIN-RELATED"/>
    <property type="match status" value="1"/>
</dbReference>
<dbReference type="SUPFAM" id="SSF52047">
    <property type="entry name" value="RNI-like"/>
    <property type="match status" value="1"/>
</dbReference>
<dbReference type="Gene3D" id="3.80.10.10">
    <property type="entry name" value="Ribonuclease Inhibitor"/>
    <property type="match status" value="2"/>
</dbReference>
<evidence type="ECO:0000313" key="3">
    <source>
        <dbReference type="Proteomes" id="UP000242188"/>
    </source>
</evidence>
<proteinExistence type="predicted"/>
<dbReference type="EMBL" id="NEDP02004694">
    <property type="protein sequence ID" value="OWF44701.1"/>
    <property type="molecule type" value="Genomic_DNA"/>
</dbReference>
<evidence type="ECO:0000313" key="2">
    <source>
        <dbReference type="EMBL" id="OWF44701.1"/>
    </source>
</evidence>
<organism evidence="2 3">
    <name type="scientific">Mizuhopecten yessoensis</name>
    <name type="common">Japanese scallop</name>
    <name type="synonym">Patinopecten yessoensis</name>
    <dbReference type="NCBI Taxonomy" id="6573"/>
    <lineage>
        <taxon>Eukaryota</taxon>
        <taxon>Metazoa</taxon>
        <taxon>Spiralia</taxon>
        <taxon>Lophotrochozoa</taxon>
        <taxon>Mollusca</taxon>
        <taxon>Bivalvia</taxon>
        <taxon>Autobranchia</taxon>
        <taxon>Pteriomorphia</taxon>
        <taxon>Pectinida</taxon>
        <taxon>Pectinoidea</taxon>
        <taxon>Pectinidae</taxon>
        <taxon>Mizuhopecten</taxon>
    </lineage>
</organism>
<evidence type="ECO:0008006" key="4">
    <source>
        <dbReference type="Google" id="ProtNLM"/>
    </source>
</evidence>
<feature type="region of interest" description="Disordered" evidence="1">
    <location>
        <begin position="98"/>
        <end position="127"/>
    </location>
</feature>
<accession>A0A210Q7J9</accession>
<reference evidence="2 3" key="1">
    <citation type="journal article" date="2017" name="Nat. Ecol. Evol.">
        <title>Scallop genome provides insights into evolution of bilaterian karyotype and development.</title>
        <authorList>
            <person name="Wang S."/>
            <person name="Zhang J."/>
            <person name="Jiao W."/>
            <person name="Li J."/>
            <person name="Xun X."/>
            <person name="Sun Y."/>
            <person name="Guo X."/>
            <person name="Huan P."/>
            <person name="Dong B."/>
            <person name="Zhang L."/>
            <person name="Hu X."/>
            <person name="Sun X."/>
            <person name="Wang J."/>
            <person name="Zhao C."/>
            <person name="Wang Y."/>
            <person name="Wang D."/>
            <person name="Huang X."/>
            <person name="Wang R."/>
            <person name="Lv J."/>
            <person name="Li Y."/>
            <person name="Zhang Z."/>
            <person name="Liu B."/>
            <person name="Lu W."/>
            <person name="Hui Y."/>
            <person name="Liang J."/>
            <person name="Zhou Z."/>
            <person name="Hou R."/>
            <person name="Li X."/>
            <person name="Liu Y."/>
            <person name="Li H."/>
            <person name="Ning X."/>
            <person name="Lin Y."/>
            <person name="Zhao L."/>
            <person name="Xing Q."/>
            <person name="Dou J."/>
            <person name="Li Y."/>
            <person name="Mao J."/>
            <person name="Guo H."/>
            <person name="Dou H."/>
            <person name="Li T."/>
            <person name="Mu C."/>
            <person name="Jiang W."/>
            <person name="Fu Q."/>
            <person name="Fu X."/>
            <person name="Miao Y."/>
            <person name="Liu J."/>
            <person name="Yu Q."/>
            <person name="Li R."/>
            <person name="Liao H."/>
            <person name="Li X."/>
            <person name="Kong Y."/>
            <person name="Jiang Z."/>
            <person name="Chourrout D."/>
            <person name="Li R."/>
            <person name="Bao Z."/>
        </authorList>
    </citation>
    <scope>NUCLEOTIDE SEQUENCE [LARGE SCALE GENOMIC DNA]</scope>
    <source>
        <strain evidence="2 3">PY_sf001</strain>
    </source>
</reference>
<dbReference type="Proteomes" id="UP000242188">
    <property type="component" value="Unassembled WGS sequence"/>
</dbReference>
<feature type="compositionally biased region" description="Basic and acidic residues" evidence="1">
    <location>
        <begin position="98"/>
        <end position="116"/>
    </location>
</feature>
<keyword evidence="3" id="KW-1185">Reference proteome</keyword>
<protein>
    <recommendedName>
        <fullName evidence="4">Leucine-rich repeat-containing protein 74A</fullName>
    </recommendedName>
</protein>
<dbReference type="PANTHER" id="PTHR24114">
    <property type="entry name" value="LEUCINE RICH REPEAT FAMILY PROTEIN"/>
    <property type="match status" value="1"/>
</dbReference>
<sequence>MMELIDGLDTRLTKTPLVDEGYLSGRNSCVCSRKIVRKRTGTSSVVTDKRSTGRKSENLSRYSTLLSLGDLGRGSTWAEVERGITEDSGRGTRVEAVKGKENTIDSKPEEASRQRTDVTSGFGVPSLSDSDEYDTDLEVITLKPADEEDKYVCRSVYQKVCENCGEAPQRTVMRELGRRCIDLSHRNLGTAGMQPICAALLENLRVETLLLEGMDMKDEGCMYLSNLLLDNLVITRLNLTTNNLGYDAARYLSVALGKSKTLLHLNLSDNKLDDDAMVSLSRGLARNESLLTLNISKNFVGEEGAKALGAAIAENSRLDELNASWNYIRGNGAVGICKSFKENTTLHILHLAWNGLGYEGTVAVSDTLRTNDSLRELDISNNRLNWTCAEILAKGLRGNSDLEILKMGYNPITTTGAMSILQALANTKSSLRVLDMMNVSILPESELLALTIEQKRKFKLIHGGVVRSHDTLGEKKEKPIDAMQRILDYMKTLGLRPVEMIREFDKTANYQVSQKDFIARLKSKGIPLHKFEMEDLARQIAGKGGKGLDYRKLVDSVKSHVVKERNDKIKTRNKKQKREAYHKRLLALRLPSEVLSEPEEDQIGSLVELRSSSAALTQSYSSLHSMLSSQRSMAKLPSLVSQSKESDFPLKTSRGSSAVSMAGPLSGGTYRTPRKKMHKKNRGMVVSQVSLGQIKA</sequence>
<dbReference type="Pfam" id="PF13516">
    <property type="entry name" value="LRR_6"/>
    <property type="match status" value="4"/>
</dbReference>
<dbReference type="SMART" id="SM00368">
    <property type="entry name" value="LRR_RI"/>
    <property type="match status" value="10"/>
</dbReference>
<gene>
    <name evidence="2" type="ORF">KP79_PYT06924</name>
</gene>
<name>A0A210Q7J9_MIZYE</name>
<comment type="caution">
    <text evidence="2">The sequence shown here is derived from an EMBL/GenBank/DDBJ whole genome shotgun (WGS) entry which is preliminary data.</text>
</comment>
<dbReference type="Pfam" id="PF00560">
    <property type="entry name" value="LRR_1"/>
    <property type="match status" value="1"/>
</dbReference>
<dbReference type="InterPro" id="IPR001611">
    <property type="entry name" value="Leu-rich_rpt"/>
</dbReference>
<dbReference type="AlphaFoldDB" id="A0A210Q7J9"/>
<feature type="compositionally biased region" description="Basic residues" evidence="1">
    <location>
        <begin position="672"/>
        <end position="681"/>
    </location>
</feature>
<feature type="region of interest" description="Disordered" evidence="1">
    <location>
        <begin position="645"/>
        <end position="681"/>
    </location>
</feature>
<evidence type="ECO:0000256" key="1">
    <source>
        <dbReference type="SAM" id="MobiDB-lite"/>
    </source>
</evidence>
<dbReference type="InterPro" id="IPR032675">
    <property type="entry name" value="LRR_dom_sf"/>
</dbReference>